<evidence type="ECO:0000313" key="3">
    <source>
        <dbReference type="EMBL" id="GBL98056.1"/>
    </source>
</evidence>
<dbReference type="Pfam" id="PF00075">
    <property type="entry name" value="RNase_H"/>
    <property type="match status" value="1"/>
</dbReference>
<dbReference type="Proteomes" id="UP000499080">
    <property type="component" value="Unassembled WGS sequence"/>
</dbReference>
<dbReference type="InterPro" id="IPR012337">
    <property type="entry name" value="RNaseH-like_sf"/>
</dbReference>
<protein>
    <submittedName>
        <fullName evidence="3">Retrovirus-related Pol polyprotein from type-1 retrotransposable element R1</fullName>
    </submittedName>
</protein>
<dbReference type="GO" id="GO:0004523">
    <property type="term" value="F:RNA-DNA hybrid ribonuclease activity"/>
    <property type="evidence" value="ECO:0007669"/>
    <property type="project" value="InterPro"/>
</dbReference>
<dbReference type="GO" id="GO:0003676">
    <property type="term" value="F:nucleic acid binding"/>
    <property type="evidence" value="ECO:0007669"/>
    <property type="project" value="InterPro"/>
</dbReference>
<dbReference type="InterPro" id="IPR036691">
    <property type="entry name" value="Endo/exonu/phosph_ase_sf"/>
</dbReference>
<dbReference type="InterPro" id="IPR000477">
    <property type="entry name" value="RT_dom"/>
</dbReference>
<dbReference type="SUPFAM" id="SSF53098">
    <property type="entry name" value="Ribonuclease H-like"/>
    <property type="match status" value="1"/>
</dbReference>
<comment type="caution">
    <text evidence="3">The sequence shown here is derived from an EMBL/GenBank/DDBJ whole genome shotgun (WGS) entry which is preliminary data.</text>
</comment>
<feature type="domain" description="RNase H type-1" evidence="2">
    <location>
        <begin position="1305"/>
        <end position="1433"/>
    </location>
</feature>
<accession>A0A4Y2C343</accession>
<proteinExistence type="predicted"/>
<evidence type="ECO:0000259" key="1">
    <source>
        <dbReference type="PROSITE" id="PS50878"/>
    </source>
</evidence>
<evidence type="ECO:0000259" key="2">
    <source>
        <dbReference type="PROSITE" id="PS50879"/>
    </source>
</evidence>
<gene>
    <name evidence="3" type="primary">PO11_3</name>
    <name evidence="3" type="ORF">AVEN_84565_1</name>
</gene>
<dbReference type="Pfam" id="PF00078">
    <property type="entry name" value="RVT_1"/>
    <property type="match status" value="1"/>
</dbReference>
<dbReference type="OrthoDB" id="6437652at2759"/>
<dbReference type="GO" id="GO:0042575">
    <property type="term" value="C:DNA polymerase complex"/>
    <property type="evidence" value="ECO:0007669"/>
    <property type="project" value="UniProtKB-ARBA"/>
</dbReference>
<dbReference type="PROSITE" id="PS50879">
    <property type="entry name" value="RNASE_H_1"/>
    <property type="match status" value="1"/>
</dbReference>
<dbReference type="Gene3D" id="3.30.70.270">
    <property type="match status" value="1"/>
</dbReference>
<reference evidence="3 4" key="1">
    <citation type="journal article" date="2019" name="Sci. Rep.">
        <title>Orb-weaving spider Araneus ventricosus genome elucidates the spidroin gene catalogue.</title>
        <authorList>
            <person name="Kono N."/>
            <person name="Nakamura H."/>
            <person name="Ohtoshi R."/>
            <person name="Moran D.A.P."/>
            <person name="Shinohara A."/>
            <person name="Yoshida Y."/>
            <person name="Fujiwara M."/>
            <person name="Mori M."/>
            <person name="Tomita M."/>
            <person name="Arakawa K."/>
        </authorList>
    </citation>
    <scope>NUCLEOTIDE SEQUENCE [LARGE SCALE GENOMIC DNA]</scope>
</reference>
<dbReference type="InterPro" id="IPR005135">
    <property type="entry name" value="Endo/exonuclease/phosphatase"/>
</dbReference>
<evidence type="ECO:0000313" key="4">
    <source>
        <dbReference type="Proteomes" id="UP000499080"/>
    </source>
</evidence>
<dbReference type="PANTHER" id="PTHR36688:SF1">
    <property type="entry name" value="ENDONUCLEASE_EXONUCLEASE_PHOSPHATASE DOMAIN-CONTAINING PROTEIN"/>
    <property type="match status" value="1"/>
</dbReference>
<dbReference type="Gene3D" id="3.30.420.10">
    <property type="entry name" value="Ribonuclease H-like superfamily/Ribonuclease H"/>
    <property type="match status" value="1"/>
</dbReference>
<dbReference type="EMBL" id="BGPR01000136">
    <property type="protein sequence ID" value="GBL98056.1"/>
    <property type="molecule type" value="Genomic_DNA"/>
</dbReference>
<name>A0A4Y2C343_ARAVE</name>
<dbReference type="GO" id="GO:0071897">
    <property type="term" value="P:DNA biosynthetic process"/>
    <property type="evidence" value="ECO:0007669"/>
    <property type="project" value="UniProtKB-ARBA"/>
</dbReference>
<organism evidence="3 4">
    <name type="scientific">Araneus ventricosus</name>
    <name type="common">Orbweaver spider</name>
    <name type="synonym">Epeira ventricosa</name>
    <dbReference type="NCBI Taxonomy" id="182803"/>
    <lineage>
        <taxon>Eukaryota</taxon>
        <taxon>Metazoa</taxon>
        <taxon>Ecdysozoa</taxon>
        <taxon>Arthropoda</taxon>
        <taxon>Chelicerata</taxon>
        <taxon>Arachnida</taxon>
        <taxon>Araneae</taxon>
        <taxon>Araneomorphae</taxon>
        <taxon>Entelegynae</taxon>
        <taxon>Araneoidea</taxon>
        <taxon>Araneidae</taxon>
        <taxon>Araneus</taxon>
    </lineage>
</organism>
<dbReference type="InterPro" id="IPR002156">
    <property type="entry name" value="RNaseH_domain"/>
</dbReference>
<sequence length="1584" mass="181536">MDSLDSNDFIEDIEVDLRATLKAFNKLSNATIQGKHQYGKKLSNKFALTFVTDMVNIVIKLCDKVKTRDATIYDLQGMITDCDMSLAKAKIWTLEKEKAALQGKLDAQAEISSTVQEIIPKLDDIKNSKDQNLIAEIPRIIKEVTSPDIRSSVEVAGREIMAEVKKTRDETRTFAHVAFQSRNLPPSQVPPSLRSSPLGEPEGILLIKPKKETLKDFIINKKIFTDILEKYDPSIRLRGIGKLYGGGVRMVAASHGDIMIVKGLIEEYGDKETVDGFDFVIPNRRSPQLIIYNVDGEVDQEQLKAGLLAKNITLADSANKPYFKVEFSIPARNSLKKHWVLSIDPKKFIEIKNKEGLYFQFSRLRTSEFISIRFCKRCFAYGHTTKNCDPKNEQKCDRCGPTMAYNSLRGIQINVNHCVAAHSGALLVARDLGLDFIAIQDPYLTKGEPLKANFGCKVFMSEGKRAITYVLNKSLNCYFKFNTMNSVTVELHFNNIIFNVFNCYFPPHDDIEQTISELQDYNFCNSFNLVVGDFNCKSRSWGYDSDNFRGRKLSEFIAASNLHICNISEYGPTFQSTIHVGFPDLTLLSIPIINYMKNWGVLDMESHSDHKYIYFNLELEDIPEADFFLKSKYGINKFSRYVKKNLGYFKNKLAKSSNIIYLNNLFLELTDFIKKAAFKTLKKKPKKFAKKYSFWNEDLRLARNKVSMLFKIYNRHKLSASSDDMVQSSGLAYRQARAEYKRLLLSTKRKAWEIFCTNYNERFNFLFKLVFNKGGSQDSIRVNPNDNPNNTIRDKITYIMDNFFPDRTSEDDFNYIPVIGSIDPILIEDLELVFKGLKGGKAPGLDRIDYRMWGAVFNLDKNFMLELFNTCFKLNYFPRCLRNARIFFLLKDGKDPGLCNSYRPVCLLPTLGKIIERLFLLKLNRWLDQNNIIHQNQYGFLEGKSCDLAIYKITETIKTRMQSEHLALVSLDIKSAFDNMNWSVLFNIFNNYKLPDFYKNFIFYYLDDRLVYYVNEIFETSRCYFRGCPQGSVIAPTIWNLYINSVLNDNNCDETYSQAFADDLALVIGGRTARELEKNTNAALAKIASCLDSLKLTLSIQKCQAIIYRSILSQKFSKRNSTVLNRKPTFKIKNTTIKITDSLKILGITIDNKLTWTAHINTLYDRTLFLTSNFNRIIKTDWSVNKNLIKFWYNTVIEKALLYGASVWGGALNKYHVDRLHTIQRIFLLKFARGYRTTSTNVLNVLTGIPPLHITAKAEFLKFQIWVRRSGDYNDIINNVQLDHNILIKNIPSDMKLVSLSEHLPDATYEVYTDGSKINEETGLAVCILKDNDNSQNFLFKLKPYNSVFQAELAAIQFAANWAVNENSKINLYTDSLSSILALQSASSRSNFVNKAKTDLFKAKNLVGLSWVKAHVGIQGNELADQQAKLATTNGEELSIPAPRSYLNRTLKQLILHEWCGYWNKYTSASGIRVRGFLDTVSPNFLIYNKILIYFLSGHGPFPFYLHRFKRVNSPLCTCGLVGDADHYVFDCSLTREFHLIKPTEASKKLWFKNLMSNKQAIGKMTNSFKISNDICDSLTRDSP</sequence>
<dbReference type="PANTHER" id="PTHR36688">
    <property type="entry name" value="ENDO/EXONUCLEASE/PHOSPHATASE DOMAIN-CONTAINING PROTEIN"/>
    <property type="match status" value="1"/>
</dbReference>
<dbReference type="InterPro" id="IPR043128">
    <property type="entry name" value="Rev_trsase/Diguanyl_cyclase"/>
</dbReference>
<dbReference type="CDD" id="cd01650">
    <property type="entry name" value="RT_nLTR_like"/>
    <property type="match status" value="1"/>
</dbReference>
<dbReference type="InterPro" id="IPR052560">
    <property type="entry name" value="RdDP_mobile_element"/>
</dbReference>
<dbReference type="Pfam" id="PF14529">
    <property type="entry name" value="Exo_endo_phos_2"/>
    <property type="match status" value="1"/>
</dbReference>
<feature type="domain" description="Reverse transcriptase" evidence="1">
    <location>
        <begin position="870"/>
        <end position="1150"/>
    </location>
</feature>
<dbReference type="SUPFAM" id="SSF56672">
    <property type="entry name" value="DNA/RNA polymerases"/>
    <property type="match status" value="1"/>
</dbReference>
<dbReference type="CDD" id="cd09276">
    <property type="entry name" value="Rnase_HI_RT_non_LTR"/>
    <property type="match status" value="1"/>
</dbReference>
<keyword evidence="4" id="KW-1185">Reference proteome</keyword>
<dbReference type="Gene3D" id="3.60.10.10">
    <property type="entry name" value="Endonuclease/exonuclease/phosphatase"/>
    <property type="match status" value="1"/>
</dbReference>
<dbReference type="InterPro" id="IPR036397">
    <property type="entry name" value="RNaseH_sf"/>
</dbReference>
<dbReference type="InterPro" id="IPR043502">
    <property type="entry name" value="DNA/RNA_pol_sf"/>
</dbReference>
<dbReference type="SUPFAM" id="SSF56219">
    <property type="entry name" value="DNase I-like"/>
    <property type="match status" value="1"/>
</dbReference>
<dbReference type="PROSITE" id="PS50878">
    <property type="entry name" value="RT_POL"/>
    <property type="match status" value="1"/>
</dbReference>